<reference evidence="2" key="1">
    <citation type="submission" date="2021-06" db="EMBL/GenBank/DDBJ databases">
        <authorList>
            <person name="Kallberg Y."/>
            <person name="Tangrot J."/>
            <person name="Rosling A."/>
        </authorList>
    </citation>
    <scope>NUCLEOTIDE SEQUENCE</scope>
    <source>
        <strain evidence="2">BR232B</strain>
    </source>
</reference>
<dbReference type="Proteomes" id="UP000789739">
    <property type="component" value="Unassembled WGS sequence"/>
</dbReference>
<protein>
    <submittedName>
        <fullName evidence="2">8294_t:CDS:1</fullName>
    </submittedName>
</protein>
<proteinExistence type="predicted"/>
<organism evidence="2 3">
    <name type="scientific">Paraglomus brasilianum</name>
    <dbReference type="NCBI Taxonomy" id="144538"/>
    <lineage>
        <taxon>Eukaryota</taxon>
        <taxon>Fungi</taxon>
        <taxon>Fungi incertae sedis</taxon>
        <taxon>Mucoromycota</taxon>
        <taxon>Glomeromycotina</taxon>
        <taxon>Glomeromycetes</taxon>
        <taxon>Paraglomerales</taxon>
        <taxon>Paraglomeraceae</taxon>
        <taxon>Paraglomus</taxon>
    </lineage>
</organism>
<name>A0A9N9AXB7_9GLOM</name>
<accession>A0A9N9AXB7</accession>
<gene>
    <name evidence="2" type="ORF">PBRASI_LOCUS4698</name>
</gene>
<dbReference type="AlphaFoldDB" id="A0A9N9AXB7"/>
<evidence type="ECO:0000313" key="2">
    <source>
        <dbReference type="EMBL" id="CAG8543219.1"/>
    </source>
</evidence>
<evidence type="ECO:0000256" key="1">
    <source>
        <dbReference type="SAM" id="MobiDB-lite"/>
    </source>
</evidence>
<keyword evidence="3" id="KW-1185">Reference proteome</keyword>
<comment type="caution">
    <text evidence="2">The sequence shown here is derived from an EMBL/GenBank/DDBJ whole genome shotgun (WGS) entry which is preliminary data.</text>
</comment>
<feature type="region of interest" description="Disordered" evidence="1">
    <location>
        <begin position="71"/>
        <end position="91"/>
    </location>
</feature>
<evidence type="ECO:0000313" key="3">
    <source>
        <dbReference type="Proteomes" id="UP000789739"/>
    </source>
</evidence>
<sequence length="132" mass="14873">MDKICKRNQEEAVVLSYNQRTIREVVSPFMTTAVAILQDKDPKLQLNAETSLRENFNQGAPQNIAQLHSVAEGTEKKRKISQTDFDEDEKDRSSIKIYGIITNGKSGCSFVGLTHPRIEIMPTYLCPSLMVI</sequence>
<dbReference type="EMBL" id="CAJVPI010000503">
    <property type="protein sequence ID" value="CAG8543219.1"/>
    <property type="molecule type" value="Genomic_DNA"/>
</dbReference>